<evidence type="ECO:0000256" key="9">
    <source>
        <dbReference type="PIRSR" id="PIRSR600243-1"/>
    </source>
</evidence>
<comment type="catalytic activity">
    <reaction evidence="1">
        <text>Cleavage of peptide bonds with very broad specificity.</text>
        <dbReference type="EC" id="3.4.25.1"/>
    </reaction>
</comment>
<dbReference type="PANTHER" id="PTHR32194:SF0">
    <property type="entry name" value="ATP-DEPENDENT PROTEASE SUBUNIT HSLV"/>
    <property type="match status" value="1"/>
</dbReference>
<dbReference type="GO" id="GO:0051603">
    <property type="term" value="P:proteolysis involved in protein catabolic process"/>
    <property type="evidence" value="ECO:0007669"/>
    <property type="project" value="InterPro"/>
</dbReference>
<evidence type="ECO:0000256" key="7">
    <source>
        <dbReference type="ARBA" id="ARBA00023145"/>
    </source>
</evidence>
<dbReference type="FunFam" id="3.60.20.10:FF:000010">
    <property type="entry name" value="Proteasome subunit beta type-1"/>
    <property type="match status" value="1"/>
</dbReference>
<dbReference type="PRINTS" id="PR00141">
    <property type="entry name" value="PROTEASOME"/>
</dbReference>
<sequence>MAPHDVHDGSMILLKPGEVDAGTSIIAVRFHDGVVLGADSRTSTGTYVANRVSDKLTPLHDRLFCCRSGSAADTQALSDYVRYYLSSHSVELGRLPTVHAAATLLRSLCYHNKDRLVAGMIVAGWDKVKGGQVFSIPIGGNMVEQNVAIGGSGSTYIYGLVDAEYRPDMTKEECQAFVKKVLAHAMARDGSSGGVIRTVTITENEVVRDFTSGDDLPFSI</sequence>
<dbReference type="InterPro" id="IPR029055">
    <property type="entry name" value="Ntn_hydrolases_N"/>
</dbReference>
<keyword evidence="5" id="KW-0378">Hydrolase</keyword>
<accession>A0AAV1T1M7</accession>
<evidence type="ECO:0000256" key="3">
    <source>
        <dbReference type="ARBA" id="ARBA00022670"/>
    </source>
</evidence>
<dbReference type="EMBL" id="CAKLBY020000014">
    <property type="protein sequence ID" value="CAK7897301.1"/>
    <property type="molecule type" value="Genomic_DNA"/>
</dbReference>
<dbReference type="Proteomes" id="UP001162060">
    <property type="component" value="Unassembled WGS sequence"/>
</dbReference>
<dbReference type="InterPro" id="IPR000243">
    <property type="entry name" value="Pept_T1A_subB"/>
</dbReference>
<dbReference type="EMBL" id="CAKLBY020000101">
    <property type="protein sequence ID" value="CAK7926738.1"/>
    <property type="molecule type" value="Genomic_DNA"/>
</dbReference>
<dbReference type="InterPro" id="IPR023333">
    <property type="entry name" value="Proteasome_suB-type"/>
</dbReference>
<dbReference type="GO" id="GO:0019774">
    <property type="term" value="C:proteasome core complex, beta-subunit complex"/>
    <property type="evidence" value="ECO:0007669"/>
    <property type="project" value="UniProtKB-ARBA"/>
</dbReference>
<evidence type="ECO:0000256" key="5">
    <source>
        <dbReference type="ARBA" id="ARBA00022801"/>
    </source>
</evidence>
<evidence type="ECO:0000313" key="12">
    <source>
        <dbReference type="EMBL" id="CAK7926738.1"/>
    </source>
</evidence>
<dbReference type="PROSITE" id="PS51476">
    <property type="entry name" value="PROTEASOME_BETA_2"/>
    <property type="match status" value="1"/>
</dbReference>
<comment type="subunit">
    <text evidence="10">Component of the proteasome complex.</text>
</comment>
<reference evidence="11" key="1">
    <citation type="submission" date="2024-01" db="EMBL/GenBank/DDBJ databases">
        <authorList>
            <person name="Webb A."/>
        </authorList>
    </citation>
    <scope>NUCLEOTIDE SEQUENCE</scope>
    <source>
        <strain evidence="11">Pm1</strain>
    </source>
</reference>
<keyword evidence="4" id="KW-0888">Threonine protease</keyword>
<evidence type="ECO:0000256" key="6">
    <source>
        <dbReference type="ARBA" id="ARBA00022942"/>
    </source>
</evidence>
<organism evidence="11 13">
    <name type="scientific">Peronospora matthiolae</name>
    <dbReference type="NCBI Taxonomy" id="2874970"/>
    <lineage>
        <taxon>Eukaryota</taxon>
        <taxon>Sar</taxon>
        <taxon>Stramenopiles</taxon>
        <taxon>Oomycota</taxon>
        <taxon>Peronosporomycetes</taxon>
        <taxon>Peronosporales</taxon>
        <taxon>Peronosporaceae</taxon>
        <taxon>Peronospora</taxon>
    </lineage>
</organism>
<evidence type="ECO:0000313" key="11">
    <source>
        <dbReference type="EMBL" id="CAK7897301.1"/>
    </source>
</evidence>
<evidence type="ECO:0000256" key="1">
    <source>
        <dbReference type="ARBA" id="ARBA00001198"/>
    </source>
</evidence>
<dbReference type="SUPFAM" id="SSF56235">
    <property type="entry name" value="N-terminal nucleophile aminohydrolases (Ntn hydrolases)"/>
    <property type="match status" value="1"/>
</dbReference>
<dbReference type="Gene3D" id="3.60.20.10">
    <property type="entry name" value="Glutamine Phosphoribosylpyrophosphate, subunit 1, domain 1"/>
    <property type="match status" value="1"/>
</dbReference>
<keyword evidence="7" id="KW-0865">Zymogen</keyword>
<gene>
    <name evidence="12" type="ORF">PM001_LOCUS11888</name>
    <name evidence="11" type="ORF">PM001_LOCUS1411</name>
</gene>
<dbReference type="InterPro" id="IPR016050">
    <property type="entry name" value="Proteasome_bsu_CS"/>
</dbReference>
<name>A0AAV1T1M7_9STRA</name>
<evidence type="ECO:0000313" key="13">
    <source>
        <dbReference type="Proteomes" id="UP001162060"/>
    </source>
</evidence>
<proteinExistence type="inferred from homology"/>
<feature type="active site" description="Nucleophile" evidence="9">
    <location>
        <position position="23"/>
    </location>
</feature>
<protein>
    <recommendedName>
        <fullName evidence="10">Proteasome subunit beta</fullName>
    </recommendedName>
</protein>
<dbReference type="InterPro" id="IPR001353">
    <property type="entry name" value="Proteasome_sua/b"/>
</dbReference>
<dbReference type="PROSITE" id="PS00854">
    <property type="entry name" value="PROTEASOME_BETA_1"/>
    <property type="match status" value="1"/>
</dbReference>
<keyword evidence="8 10" id="KW-0539">Nucleus</keyword>
<comment type="function">
    <text evidence="10">Component of the proteasome, a multicatalytic proteinase complex which is characterized by its ability to cleave peptides with Arg, Phe, Tyr, Leu, and Glu adjacent to the leaving group at neutral or slightly basic pH. The proteasome has an ATP-dependent proteolytic activity.</text>
</comment>
<comment type="subcellular location">
    <subcellularLocation>
        <location evidence="10">Cytoplasm</location>
    </subcellularLocation>
    <subcellularLocation>
        <location evidence="10">Nucleus</location>
    </subcellularLocation>
</comment>
<keyword evidence="3" id="KW-0645">Protease</keyword>
<evidence type="ECO:0000256" key="2">
    <source>
        <dbReference type="ARBA" id="ARBA00022490"/>
    </source>
</evidence>
<dbReference type="AlphaFoldDB" id="A0AAV1T1M7"/>
<evidence type="ECO:0000256" key="8">
    <source>
        <dbReference type="ARBA" id="ARBA00023242"/>
    </source>
</evidence>
<evidence type="ECO:0000256" key="4">
    <source>
        <dbReference type="ARBA" id="ARBA00022698"/>
    </source>
</evidence>
<keyword evidence="2 10" id="KW-0963">Cytoplasm</keyword>
<dbReference type="GO" id="GO:0005737">
    <property type="term" value="C:cytoplasm"/>
    <property type="evidence" value="ECO:0007669"/>
    <property type="project" value="UniProtKB-SubCell"/>
</dbReference>
<dbReference type="CDD" id="cd03762">
    <property type="entry name" value="proteasome_beta_type_6"/>
    <property type="match status" value="1"/>
</dbReference>
<comment type="caution">
    <text evidence="11">The sequence shown here is derived from an EMBL/GenBank/DDBJ whole genome shotgun (WGS) entry which is preliminary data.</text>
</comment>
<keyword evidence="6 10" id="KW-0647">Proteasome</keyword>
<dbReference type="PANTHER" id="PTHR32194">
    <property type="entry name" value="METALLOPROTEASE TLDD"/>
    <property type="match status" value="1"/>
</dbReference>
<comment type="similarity">
    <text evidence="10">Belongs to the peptidase T1B family.</text>
</comment>
<dbReference type="GO" id="GO:0005634">
    <property type="term" value="C:nucleus"/>
    <property type="evidence" value="ECO:0007669"/>
    <property type="project" value="UniProtKB-SubCell"/>
</dbReference>
<dbReference type="Pfam" id="PF00227">
    <property type="entry name" value="Proteasome"/>
    <property type="match status" value="1"/>
</dbReference>
<evidence type="ECO:0000256" key="10">
    <source>
        <dbReference type="RuleBase" id="RU004203"/>
    </source>
</evidence>
<dbReference type="GO" id="GO:0004298">
    <property type="term" value="F:threonine-type endopeptidase activity"/>
    <property type="evidence" value="ECO:0007669"/>
    <property type="project" value="UniProtKB-KW"/>
</dbReference>